<dbReference type="Proteomes" id="UP000319516">
    <property type="component" value="Unassembled WGS sequence"/>
</dbReference>
<protein>
    <recommendedName>
        <fullName evidence="4">Chitinase</fullName>
    </recommendedName>
</protein>
<gene>
    <name evidence="2" type="ORF">FB467_2937</name>
</gene>
<name>A0A542YUL3_9MICO</name>
<evidence type="ECO:0000313" key="2">
    <source>
        <dbReference type="EMBL" id="TQL51775.1"/>
    </source>
</evidence>
<dbReference type="AlphaFoldDB" id="A0A542YUL3"/>
<feature type="signal peptide" evidence="1">
    <location>
        <begin position="1"/>
        <end position="27"/>
    </location>
</feature>
<accession>A0A542YUL3</accession>
<keyword evidence="3" id="KW-1185">Reference proteome</keyword>
<evidence type="ECO:0000256" key="1">
    <source>
        <dbReference type="SAM" id="SignalP"/>
    </source>
</evidence>
<proteinExistence type="predicted"/>
<organism evidence="2 3">
    <name type="scientific">Ornithinicoccus hortensis</name>
    <dbReference type="NCBI Taxonomy" id="82346"/>
    <lineage>
        <taxon>Bacteria</taxon>
        <taxon>Bacillati</taxon>
        <taxon>Actinomycetota</taxon>
        <taxon>Actinomycetes</taxon>
        <taxon>Micrococcales</taxon>
        <taxon>Intrasporangiaceae</taxon>
        <taxon>Ornithinicoccus</taxon>
    </lineage>
</organism>
<dbReference type="EMBL" id="VFOP01000001">
    <property type="protein sequence ID" value="TQL51775.1"/>
    <property type="molecule type" value="Genomic_DNA"/>
</dbReference>
<sequence>MRRIATTILAAALAVTGLVATTAPANATTFGTTVVTWEGK</sequence>
<reference evidence="2 3" key="1">
    <citation type="submission" date="2019-06" db="EMBL/GenBank/DDBJ databases">
        <title>Sequencing the genomes of 1000 actinobacteria strains.</title>
        <authorList>
            <person name="Klenk H.-P."/>
        </authorList>
    </citation>
    <scope>NUCLEOTIDE SEQUENCE [LARGE SCALE GENOMIC DNA]</scope>
    <source>
        <strain evidence="2 3">DSM 12335</strain>
    </source>
</reference>
<comment type="caution">
    <text evidence="2">The sequence shown here is derived from an EMBL/GenBank/DDBJ whole genome shotgun (WGS) entry which is preliminary data.</text>
</comment>
<keyword evidence="1" id="KW-0732">Signal</keyword>
<evidence type="ECO:0000313" key="3">
    <source>
        <dbReference type="Proteomes" id="UP000319516"/>
    </source>
</evidence>
<feature type="chain" id="PRO_5022247274" description="Chitinase" evidence="1">
    <location>
        <begin position="28"/>
        <end position="40"/>
    </location>
</feature>
<evidence type="ECO:0008006" key="4">
    <source>
        <dbReference type="Google" id="ProtNLM"/>
    </source>
</evidence>
<dbReference type="RefSeq" id="WP_267128607.1">
    <property type="nucleotide sequence ID" value="NZ_BAAAIK010000001.1"/>
</dbReference>